<organism evidence="3 4">
    <name type="scientific">Bimuria novae-zelandiae CBS 107.79</name>
    <dbReference type="NCBI Taxonomy" id="1447943"/>
    <lineage>
        <taxon>Eukaryota</taxon>
        <taxon>Fungi</taxon>
        <taxon>Dikarya</taxon>
        <taxon>Ascomycota</taxon>
        <taxon>Pezizomycotina</taxon>
        <taxon>Dothideomycetes</taxon>
        <taxon>Pleosporomycetidae</taxon>
        <taxon>Pleosporales</taxon>
        <taxon>Massarineae</taxon>
        <taxon>Didymosphaeriaceae</taxon>
        <taxon>Bimuria</taxon>
    </lineage>
</organism>
<feature type="transmembrane region" description="Helical" evidence="2">
    <location>
        <begin position="119"/>
        <end position="140"/>
    </location>
</feature>
<feature type="compositionally biased region" description="Low complexity" evidence="1">
    <location>
        <begin position="76"/>
        <end position="108"/>
    </location>
</feature>
<evidence type="ECO:0000313" key="3">
    <source>
        <dbReference type="EMBL" id="KAF1967221.1"/>
    </source>
</evidence>
<sequence length="198" mass="20963">MRLACSNSDLRYVMRYCFSNYMQQYSFTILRREPLRGGRDYVDRVSLRDRAHDHTVYPTPTDSTITTNTTQITSSSVLPSSSVAPATAETTTVVPPSSPTASTTAPSADDFPTEIQPGAIAGGVIGGCAILGVVSFWFWARKRQQKKAIAAAKPSVAPATASSSGASSQDNASTGTGTAVKEKPDQVMRTHAKASGTP</sequence>
<feature type="region of interest" description="Disordered" evidence="1">
    <location>
        <begin position="76"/>
        <end position="110"/>
    </location>
</feature>
<evidence type="ECO:0000256" key="1">
    <source>
        <dbReference type="SAM" id="MobiDB-lite"/>
    </source>
</evidence>
<evidence type="ECO:0000313" key="4">
    <source>
        <dbReference type="Proteomes" id="UP000800036"/>
    </source>
</evidence>
<keyword evidence="4" id="KW-1185">Reference proteome</keyword>
<protein>
    <submittedName>
        <fullName evidence="3">Uncharacterized protein</fullName>
    </submittedName>
</protein>
<feature type="compositionally biased region" description="Low complexity" evidence="1">
    <location>
        <begin position="151"/>
        <end position="173"/>
    </location>
</feature>
<dbReference type="EMBL" id="ML976735">
    <property type="protein sequence ID" value="KAF1967221.1"/>
    <property type="molecule type" value="Genomic_DNA"/>
</dbReference>
<name>A0A6A5UQK4_9PLEO</name>
<dbReference type="Proteomes" id="UP000800036">
    <property type="component" value="Unassembled WGS sequence"/>
</dbReference>
<gene>
    <name evidence="3" type="ORF">BU23DRAFT_660318</name>
</gene>
<accession>A0A6A5UQK4</accession>
<keyword evidence="2" id="KW-0812">Transmembrane</keyword>
<evidence type="ECO:0000256" key="2">
    <source>
        <dbReference type="SAM" id="Phobius"/>
    </source>
</evidence>
<reference evidence="3" key="1">
    <citation type="journal article" date="2020" name="Stud. Mycol.">
        <title>101 Dothideomycetes genomes: a test case for predicting lifestyles and emergence of pathogens.</title>
        <authorList>
            <person name="Haridas S."/>
            <person name="Albert R."/>
            <person name="Binder M."/>
            <person name="Bloem J."/>
            <person name="Labutti K."/>
            <person name="Salamov A."/>
            <person name="Andreopoulos B."/>
            <person name="Baker S."/>
            <person name="Barry K."/>
            <person name="Bills G."/>
            <person name="Bluhm B."/>
            <person name="Cannon C."/>
            <person name="Castanera R."/>
            <person name="Culley D."/>
            <person name="Daum C."/>
            <person name="Ezra D."/>
            <person name="Gonzalez J."/>
            <person name="Henrissat B."/>
            <person name="Kuo A."/>
            <person name="Liang C."/>
            <person name="Lipzen A."/>
            <person name="Lutzoni F."/>
            <person name="Magnuson J."/>
            <person name="Mondo S."/>
            <person name="Nolan M."/>
            <person name="Ohm R."/>
            <person name="Pangilinan J."/>
            <person name="Park H.-J."/>
            <person name="Ramirez L."/>
            <person name="Alfaro M."/>
            <person name="Sun H."/>
            <person name="Tritt A."/>
            <person name="Yoshinaga Y."/>
            <person name="Zwiers L.-H."/>
            <person name="Turgeon B."/>
            <person name="Goodwin S."/>
            <person name="Spatafora J."/>
            <person name="Crous P."/>
            <person name="Grigoriev I."/>
        </authorList>
    </citation>
    <scope>NUCLEOTIDE SEQUENCE</scope>
    <source>
        <strain evidence="3">CBS 107.79</strain>
    </source>
</reference>
<proteinExistence type="predicted"/>
<dbReference type="AlphaFoldDB" id="A0A6A5UQK4"/>
<keyword evidence="2" id="KW-1133">Transmembrane helix</keyword>
<feature type="region of interest" description="Disordered" evidence="1">
    <location>
        <begin position="151"/>
        <end position="198"/>
    </location>
</feature>
<keyword evidence="2" id="KW-0472">Membrane</keyword>